<keyword evidence="3" id="KW-1185">Reference proteome</keyword>
<dbReference type="AlphaFoldDB" id="A0A8K0GLU4"/>
<protein>
    <recommendedName>
        <fullName evidence="1">LRAT domain-containing protein</fullName>
    </recommendedName>
</protein>
<reference evidence="2" key="1">
    <citation type="submission" date="2020-03" db="EMBL/GenBank/DDBJ databases">
        <title>A high-quality chromosome-level genome assembly of a woody plant with both climbing and erect habits, Rhamnella rubrinervis.</title>
        <authorList>
            <person name="Lu Z."/>
            <person name="Yang Y."/>
            <person name="Zhu X."/>
            <person name="Sun Y."/>
        </authorList>
    </citation>
    <scope>NUCLEOTIDE SEQUENCE</scope>
    <source>
        <strain evidence="2">BYM</strain>
        <tissue evidence="2">Leaf</tissue>
    </source>
</reference>
<dbReference type="PANTHER" id="PTHR46137">
    <property type="entry name" value="OS05G0310600 PROTEIN"/>
    <property type="match status" value="1"/>
</dbReference>
<proteinExistence type="predicted"/>
<comment type="caution">
    <text evidence="2">The sequence shown here is derived from an EMBL/GenBank/DDBJ whole genome shotgun (WGS) entry which is preliminary data.</text>
</comment>
<dbReference type="PANTHER" id="PTHR46137:SF3">
    <property type="entry name" value="OS05G0310600 PROTEIN"/>
    <property type="match status" value="1"/>
</dbReference>
<sequence length="148" mass="16345">MGLLSGKVRREQLNSGINIYTCRNSYSYSHHGIYVGDGKVIHLTRAPGLIIFSSSDDHESSPSHPPADRVECCSIEEFLTGGDFYLYAYGAKSALFLIKRGVPVPVPVAIHLKMYCTMHLCSWKRASVTITFSITTAKTLQSIAKQDC</sequence>
<accession>A0A8K0GLU4</accession>
<dbReference type="InterPro" id="IPR007053">
    <property type="entry name" value="LRAT_dom"/>
</dbReference>
<dbReference type="EMBL" id="VOIH02000011">
    <property type="protein sequence ID" value="KAF3433977.1"/>
    <property type="molecule type" value="Genomic_DNA"/>
</dbReference>
<dbReference type="Proteomes" id="UP000796880">
    <property type="component" value="Unassembled WGS sequence"/>
</dbReference>
<organism evidence="2 3">
    <name type="scientific">Rhamnella rubrinervis</name>
    <dbReference type="NCBI Taxonomy" id="2594499"/>
    <lineage>
        <taxon>Eukaryota</taxon>
        <taxon>Viridiplantae</taxon>
        <taxon>Streptophyta</taxon>
        <taxon>Embryophyta</taxon>
        <taxon>Tracheophyta</taxon>
        <taxon>Spermatophyta</taxon>
        <taxon>Magnoliopsida</taxon>
        <taxon>eudicotyledons</taxon>
        <taxon>Gunneridae</taxon>
        <taxon>Pentapetalae</taxon>
        <taxon>rosids</taxon>
        <taxon>fabids</taxon>
        <taxon>Rosales</taxon>
        <taxon>Rhamnaceae</taxon>
        <taxon>rhamnoid group</taxon>
        <taxon>Rhamneae</taxon>
        <taxon>Rhamnella</taxon>
    </lineage>
</organism>
<dbReference type="Gene3D" id="3.90.1720.10">
    <property type="entry name" value="endopeptidase domain like (from Nostoc punctiforme)"/>
    <property type="match status" value="1"/>
</dbReference>
<evidence type="ECO:0000313" key="3">
    <source>
        <dbReference type="Proteomes" id="UP000796880"/>
    </source>
</evidence>
<feature type="domain" description="LRAT" evidence="1">
    <location>
        <begin position="13"/>
        <end position="92"/>
    </location>
</feature>
<gene>
    <name evidence="2" type="ORF">FNV43_RR25080</name>
</gene>
<name>A0A8K0GLU4_9ROSA</name>
<dbReference type="Pfam" id="PF04970">
    <property type="entry name" value="LRAT"/>
    <property type="match status" value="1"/>
</dbReference>
<dbReference type="OrthoDB" id="68610at2759"/>
<evidence type="ECO:0000259" key="1">
    <source>
        <dbReference type="Pfam" id="PF04970"/>
    </source>
</evidence>
<evidence type="ECO:0000313" key="2">
    <source>
        <dbReference type="EMBL" id="KAF3433977.1"/>
    </source>
</evidence>